<dbReference type="AlphaFoldDB" id="A0A087SNM6"/>
<dbReference type="EMBL" id="KL662144">
    <property type="protein sequence ID" value="KFM27330.1"/>
    <property type="molecule type" value="Genomic_DNA"/>
</dbReference>
<organism evidence="1 2">
    <name type="scientific">Auxenochlorella protothecoides</name>
    <name type="common">Green microalga</name>
    <name type="synonym">Chlorella protothecoides</name>
    <dbReference type="NCBI Taxonomy" id="3075"/>
    <lineage>
        <taxon>Eukaryota</taxon>
        <taxon>Viridiplantae</taxon>
        <taxon>Chlorophyta</taxon>
        <taxon>core chlorophytes</taxon>
        <taxon>Trebouxiophyceae</taxon>
        <taxon>Chlorellales</taxon>
        <taxon>Chlorellaceae</taxon>
        <taxon>Auxenochlorella</taxon>
    </lineage>
</organism>
<accession>A0A087SNM6</accession>
<proteinExistence type="predicted"/>
<keyword evidence="2" id="KW-1185">Reference proteome</keyword>
<gene>
    <name evidence="1" type="ORF">F751_4600</name>
</gene>
<sequence length="59" mass="6139">MLCCGEHAVHRHQLGLGVLQAGGGVTDQLLKLGVVGPLVLQGIEIVVQSQLLLCQPGLE</sequence>
<dbReference type="GeneID" id="23615991"/>
<evidence type="ECO:0000313" key="1">
    <source>
        <dbReference type="EMBL" id="KFM27330.1"/>
    </source>
</evidence>
<dbReference type="KEGG" id="apro:F751_4600"/>
<protein>
    <submittedName>
        <fullName evidence="1">Uncharacterized protein</fullName>
    </submittedName>
</protein>
<dbReference type="RefSeq" id="XP_011400297.1">
    <property type="nucleotide sequence ID" value="XM_011401995.1"/>
</dbReference>
<evidence type="ECO:0000313" key="2">
    <source>
        <dbReference type="Proteomes" id="UP000028924"/>
    </source>
</evidence>
<dbReference type="Proteomes" id="UP000028924">
    <property type="component" value="Unassembled WGS sequence"/>
</dbReference>
<reference evidence="1 2" key="1">
    <citation type="journal article" date="2014" name="BMC Genomics">
        <title>Oil accumulation mechanisms of the oleaginous microalga Chlorella protothecoides revealed through its genome, transcriptomes, and proteomes.</title>
        <authorList>
            <person name="Gao C."/>
            <person name="Wang Y."/>
            <person name="Shen Y."/>
            <person name="Yan D."/>
            <person name="He X."/>
            <person name="Dai J."/>
            <person name="Wu Q."/>
        </authorList>
    </citation>
    <scope>NUCLEOTIDE SEQUENCE [LARGE SCALE GENOMIC DNA]</scope>
    <source>
        <strain evidence="1 2">0710</strain>
    </source>
</reference>
<name>A0A087SNM6_AUXPR</name>